<evidence type="ECO:0008006" key="4">
    <source>
        <dbReference type="Google" id="ProtNLM"/>
    </source>
</evidence>
<dbReference type="RefSeq" id="WP_271688335.1">
    <property type="nucleotide sequence ID" value="NZ_CP116423.1"/>
</dbReference>
<evidence type="ECO:0000313" key="3">
    <source>
        <dbReference type="Proteomes" id="UP001210770"/>
    </source>
</evidence>
<organism evidence="2 3">
    <name type="scientific">Sulfitobacter faviae</name>
    <dbReference type="NCBI Taxonomy" id="1775881"/>
    <lineage>
        <taxon>Bacteria</taxon>
        <taxon>Pseudomonadati</taxon>
        <taxon>Pseudomonadota</taxon>
        <taxon>Alphaproteobacteria</taxon>
        <taxon>Rhodobacterales</taxon>
        <taxon>Roseobacteraceae</taxon>
        <taxon>Sulfitobacter</taxon>
    </lineage>
</organism>
<protein>
    <recommendedName>
        <fullName evidence="4">Preprotein translocase subunit Sec61beta</fullName>
    </recommendedName>
</protein>
<keyword evidence="1" id="KW-0812">Transmembrane</keyword>
<name>A0AAX3LP04_9RHOB</name>
<accession>A0AAX3LP04</accession>
<sequence>MTKKNHKNSESCGIGGTLARRPALGRELTVKDTTMRSIIYLIGLIVVVLAILRFAFGVI</sequence>
<proteinExistence type="predicted"/>
<dbReference type="EMBL" id="CP116423">
    <property type="protein sequence ID" value="WCE70008.1"/>
    <property type="molecule type" value="Genomic_DNA"/>
</dbReference>
<keyword evidence="1" id="KW-1133">Transmembrane helix</keyword>
<dbReference type="AlphaFoldDB" id="A0AAX3LP04"/>
<evidence type="ECO:0000313" key="2">
    <source>
        <dbReference type="EMBL" id="WCE70008.1"/>
    </source>
</evidence>
<evidence type="ECO:0000256" key="1">
    <source>
        <dbReference type="SAM" id="Phobius"/>
    </source>
</evidence>
<gene>
    <name evidence="2" type="ORF">PL336_14610</name>
</gene>
<dbReference type="Proteomes" id="UP001210770">
    <property type="component" value="Chromosome"/>
</dbReference>
<feature type="transmembrane region" description="Helical" evidence="1">
    <location>
        <begin position="38"/>
        <end position="56"/>
    </location>
</feature>
<keyword evidence="1" id="KW-0472">Membrane</keyword>
<reference evidence="2" key="1">
    <citation type="submission" date="2023-01" db="EMBL/GenBank/DDBJ databases">
        <title>Comparative genomic analysis of cold water coral derived Sulfitobacter faviae: insights into their metabolism and habitat adaptation.</title>
        <authorList>
            <person name="Guo Y."/>
            <person name="Lin S."/>
            <person name="Huang Z."/>
            <person name="Tang K."/>
            <person name="Wang X."/>
        </authorList>
    </citation>
    <scope>NUCLEOTIDE SEQUENCE</scope>
    <source>
        <strain evidence="2">SCSIO W_1865</strain>
    </source>
</reference>